<evidence type="ECO:0000313" key="5">
    <source>
        <dbReference type="Proteomes" id="UP000321528"/>
    </source>
</evidence>
<dbReference type="Proteomes" id="UP000284189">
    <property type="component" value="Unassembled WGS sequence"/>
</dbReference>
<keyword evidence="1" id="KW-0472">Membrane</keyword>
<proteinExistence type="predicted"/>
<evidence type="ECO:0000313" key="4">
    <source>
        <dbReference type="Proteomes" id="UP000284189"/>
    </source>
</evidence>
<reference evidence="3 5" key="2">
    <citation type="submission" date="2019-07" db="EMBL/GenBank/DDBJ databases">
        <title>Draft genome of two Muricauda strains isolated from deep sea.</title>
        <authorList>
            <person name="Sun C."/>
        </authorList>
    </citation>
    <scope>NUCLEOTIDE SEQUENCE [LARGE SCALE GENOMIC DNA]</scope>
    <source>
        <strain evidence="3 5">NH166</strain>
    </source>
</reference>
<dbReference type="Proteomes" id="UP000321528">
    <property type="component" value="Unassembled WGS sequence"/>
</dbReference>
<organism evidence="2 4">
    <name type="scientific">Flagellimonas aequoris</name>
    <dbReference type="NCBI Taxonomy" id="2306997"/>
    <lineage>
        <taxon>Bacteria</taxon>
        <taxon>Pseudomonadati</taxon>
        <taxon>Bacteroidota</taxon>
        <taxon>Flavobacteriia</taxon>
        <taxon>Flavobacteriales</taxon>
        <taxon>Flavobacteriaceae</taxon>
        <taxon>Flagellimonas</taxon>
    </lineage>
</organism>
<sequence length="136" mass="15347">MKQLRVVGIGTIIWIIGVSLYTLSSYIQILKDPELQANIILSIGILPPVWFGSKLYYRKNSTTKGYWIGLAFFSIATILDALITVPILIVPNGGTYHSFFTTIGFWLIGIEIVTTATLYWYTSVFGKRNTTEIYKN</sequence>
<gene>
    <name evidence="2" type="ORF">D2U88_15370</name>
    <name evidence="3" type="ORF">FQ019_15200</name>
</gene>
<evidence type="ECO:0000256" key="1">
    <source>
        <dbReference type="SAM" id="Phobius"/>
    </source>
</evidence>
<dbReference type="EMBL" id="VNWL01000029">
    <property type="protein sequence ID" value="TXK00279.1"/>
    <property type="molecule type" value="Genomic_DNA"/>
</dbReference>
<evidence type="ECO:0000313" key="3">
    <source>
        <dbReference type="EMBL" id="TXK00279.1"/>
    </source>
</evidence>
<keyword evidence="1" id="KW-1133">Transmembrane helix</keyword>
<feature type="transmembrane region" description="Helical" evidence="1">
    <location>
        <begin position="7"/>
        <end position="29"/>
    </location>
</feature>
<name>A0A418N3V6_9FLAO</name>
<feature type="transmembrane region" description="Helical" evidence="1">
    <location>
        <begin position="96"/>
        <end position="121"/>
    </location>
</feature>
<dbReference type="EMBL" id="QXFJ01000030">
    <property type="protein sequence ID" value="RIV68581.1"/>
    <property type="molecule type" value="Genomic_DNA"/>
</dbReference>
<dbReference type="OrthoDB" id="840428at2"/>
<keyword evidence="1" id="KW-0812">Transmembrane</keyword>
<evidence type="ECO:0008006" key="6">
    <source>
        <dbReference type="Google" id="ProtNLM"/>
    </source>
</evidence>
<reference evidence="2 4" key="1">
    <citation type="submission" date="2018-08" db="EMBL/GenBank/DDBJ databases">
        <title>Proposal of Muricauda 72 sp.nov. and Muricauda NH166 sp.nov., isolated from seawater.</title>
        <authorList>
            <person name="Cheng H."/>
            <person name="Wu Y.-H."/>
            <person name="Guo L.-L."/>
            <person name="Xu X.-W."/>
        </authorList>
    </citation>
    <scope>NUCLEOTIDE SEQUENCE [LARGE SCALE GENOMIC DNA]</scope>
    <source>
        <strain evidence="2 4">NH166</strain>
    </source>
</reference>
<evidence type="ECO:0000313" key="2">
    <source>
        <dbReference type="EMBL" id="RIV68581.1"/>
    </source>
</evidence>
<dbReference type="RefSeq" id="WP_119641420.1">
    <property type="nucleotide sequence ID" value="NZ_QXFJ01000030.1"/>
</dbReference>
<accession>A0A418N3V6</accession>
<feature type="transmembrane region" description="Helical" evidence="1">
    <location>
        <begin position="65"/>
        <end position="90"/>
    </location>
</feature>
<feature type="transmembrane region" description="Helical" evidence="1">
    <location>
        <begin position="35"/>
        <end position="53"/>
    </location>
</feature>
<comment type="caution">
    <text evidence="2">The sequence shown here is derived from an EMBL/GenBank/DDBJ whole genome shotgun (WGS) entry which is preliminary data.</text>
</comment>
<protein>
    <recommendedName>
        <fullName evidence="6">DUF5367 domain-containing protein</fullName>
    </recommendedName>
</protein>
<keyword evidence="5" id="KW-1185">Reference proteome</keyword>
<dbReference type="AlphaFoldDB" id="A0A418N3V6"/>